<dbReference type="SUPFAM" id="SSF54593">
    <property type="entry name" value="Glyoxalase/Bleomycin resistance protein/Dihydroxybiphenyl dioxygenase"/>
    <property type="match status" value="1"/>
</dbReference>
<sequence length="138" mass="15427">VLTGIWTIGIKVPNLEREIEFHQQFGNELILDETIEFEGESYRIPLIKMGDKYIHLAEKAVYENLLPEPLPFGITHLVYISDSLDQDVAKAVAAGAVEIFPIAKVSAGFGERRVGFLKSPSGWIFEIIEITTDLVPEV</sequence>
<dbReference type="Gene3D" id="3.10.180.10">
    <property type="entry name" value="2,3-Dihydroxybiphenyl 1,2-Dioxygenase, domain 1"/>
    <property type="match status" value="1"/>
</dbReference>
<proteinExistence type="predicted"/>
<dbReference type="PROSITE" id="PS51819">
    <property type="entry name" value="VOC"/>
    <property type="match status" value="1"/>
</dbReference>
<feature type="non-terminal residue" evidence="2">
    <location>
        <position position="1"/>
    </location>
</feature>
<dbReference type="AlphaFoldDB" id="A0A382GP23"/>
<evidence type="ECO:0000313" key="2">
    <source>
        <dbReference type="EMBL" id="SVB76554.1"/>
    </source>
</evidence>
<dbReference type="EMBL" id="UINC01056476">
    <property type="protein sequence ID" value="SVB76554.1"/>
    <property type="molecule type" value="Genomic_DNA"/>
</dbReference>
<evidence type="ECO:0000259" key="1">
    <source>
        <dbReference type="PROSITE" id="PS51819"/>
    </source>
</evidence>
<protein>
    <recommendedName>
        <fullName evidence="1">VOC domain-containing protein</fullName>
    </recommendedName>
</protein>
<gene>
    <name evidence="2" type="ORF">METZ01_LOCUS229408</name>
</gene>
<accession>A0A382GP23</accession>
<dbReference type="InterPro" id="IPR029068">
    <property type="entry name" value="Glyas_Bleomycin-R_OHBP_Dase"/>
</dbReference>
<feature type="domain" description="VOC" evidence="1">
    <location>
        <begin position="4"/>
        <end position="130"/>
    </location>
</feature>
<organism evidence="2">
    <name type="scientific">marine metagenome</name>
    <dbReference type="NCBI Taxonomy" id="408172"/>
    <lineage>
        <taxon>unclassified sequences</taxon>
        <taxon>metagenomes</taxon>
        <taxon>ecological metagenomes</taxon>
    </lineage>
</organism>
<name>A0A382GP23_9ZZZZ</name>
<reference evidence="2" key="1">
    <citation type="submission" date="2018-05" db="EMBL/GenBank/DDBJ databases">
        <authorList>
            <person name="Lanie J.A."/>
            <person name="Ng W.-L."/>
            <person name="Kazmierczak K.M."/>
            <person name="Andrzejewski T.M."/>
            <person name="Davidsen T.M."/>
            <person name="Wayne K.J."/>
            <person name="Tettelin H."/>
            <person name="Glass J.I."/>
            <person name="Rusch D."/>
            <person name="Podicherti R."/>
            <person name="Tsui H.-C.T."/>
            <person name="Winkler M.E."/>
        </authorList>
    </citation>
    <scope>NUCLEOTIDE SEQUENCE</scope>
</reference>
<dbReference type="InterPro" id="IPR037523">
    <property type="entry name" value="VOC_core"/>
</dbReference>